<dbReference type="AlphaFoldDB" id="A0AAW0TCR9"/>
<feature type="transmembrane region" description="Helical" evidence="10">
    <location>
        <begin position="150"/>
        <end position="170"/>
    </location>
</feature>
<evidence type="ECO:0000259" key="11">
    <source>
        <dbReference type="PROSITE" id="PS50262"/>
    </source>
</evidence>
<gene>
    <name evidence="12" type="ORF">O3P69_014242</name>
</gene>
<evidence type="ECO:0000256" key="6">
    <source>
        <dbReference type="ARBA" id="ARBA00023040"/>
    </source>
</evidence>
<dbReference type="Proteomes" id="UP001487740">
    <property type="component" value="Unassembled WGS sequence"/>
</dbReference>
<evidence type="ECO:0000256" key="1">
    <source>
        <dbReference type="ARBA" id="ARBA00004651"/>
    </source>
</evidence>
<comment type="caution">
    <text evidence="12">The sequence shown here is derived from an EMBL/GenBank/DDBJ whole genome shotgun (WGS) entry which is preliminary data.</text>
</comment>
<evidence type="ECO:0000256" key="8">
    <source>
        <dbReference type="ARBA" id="ARBA00023170"/>
    </source>
</evidence>
<keyword evidence="9" id="KW-0807">Transducer</keyword>
<keyword evidence="6" id="KW-0297">G-protein coupled receptor</keyword>
<dbReference type="InterPro" id="IPR050569">
    <property type="entry name" value="TAAR"/>
</dbReference>
<dbReference type="GO" id="GO:0004930">
    <property type="term" value="F:G protein-coupled receptor activity"/>
    <property type="evidence" value="ECO:0007669"/>
    <property type="project" value="UniProtKB-KW"/>
</dbReference>
<dbReference type="PANTHER" id="PTHR24249">
    <property type="entry name" value="HISTAMINE RECEPTOR-RELATED G-PROTEIN COUPLED RECEPTOR"/>
    <property type="match status" value="1"/>
</dbReference>
<keyword evidence="3" id="KW-1003">Cell membrane</keyword>
<evidence type="ECO:0000256" key="3">
    <source>
        <dbReference type="ARBA" id="ARBA00022475"/>
    </source>
</evidence>
<evidence type="ECO:0000313" key="13">
    <source>
        <dbReference type="Proteomes" id="UP001487740"/>
    </source>
</evidence>
<proteinExistence type="inferred from homology"/>
<feature type="transmembrane region" description="Helical" evidence="10">
    <location>
        <begin position="297"/>
        <end position="317"/>
    </location>
</feature>
<dbReference type="GO" id="GO:0005886">
    <property type="term" value="C:plasma membrane"/>
    <property type="evidence" value="ECO:0007669"/>
    <property type="project" value="UniProtKB-SubCell"/>
</dbReference>
<reference evidence="12 13" key="1">
    <citation type="submission" date="2023-03" db="EMBL/GenBank/DDBJ databases">
        <title>High-quality genome of Scylla paramamosain provides insights in environmental adaptation.</title>
        <authorList>
            <person name="Zhang L."/>
        </authorList>
    </citation>
    <scope>NUCLEOTIDE SEQUENCE [LARGE SCALE GENOMIC DNA]</scope>
    <source>
        <strain evidence="12">LZ_2023a</strain>
        <tissue evidence="12">Muscle</tissue>
    </source>
</reference>
<protein>
    <recommendedName>
        <fullName evidence="11">G-protein coupled receptors family 1 profile domain-containing protein</fullName>
    </recommendedName>
</protein>
<evidence type="ECO:0000256" key="10">
    <source>
        <dbReference type="SAM" id="Phobius"/>
    </source>
</evidence>
<evidence type="ECO:0000256" key="4">
    <source>
        <dbReference type="ARBA" id="ARBA00022692"/>
    </source>
</evidence>
<sequence length="468" mass="51061">MVAKETVPDVTNFSCWSSVFQHPVTPSAADVVKAVCSSLLGLLVIVVNSIFIFAVNGKRHARHLSFQPRYLLTSLGVCDLAKGLVVVPLSVYPSLYHCWPYPPLLCAGQALLLPLLHHQAAVTLSLLALDRYWCLLHPAKYSSHASRPMCVVVVVVSWVACAGLHAAVYLPTPHFYFNHISSHTCEPYHTLNAKVIMLACTVYFPTTMVTMYCFGTVFHMARSSSLQRLVSATVTTPEILGGAVMEKVMLAERRESMRSCRVMAVVSLSFIITITPWTLRQIIAACTNSRIPGGLEYGVWVVSVAGGVVVIFIFWLLSAPLRQSTEETLHNRVCCGNVYYSDQDDISLAQVPVQPSGPCKATTHNYNGGHAGTCPAARAAHSCNVTPRHLANGRPPAPPMDPAAMDLEAVGEKYWGEILERTVSSSSLHNLQRIYRNGSGPLTDLRNFSSSTALPDLRPGPVPAAWRL</sequence>
<dbReference type="SUPFAM" id="SSF81321">
    <property type="entry name" value="Family A G protein-coupled receptor-like"/>
    <property type="match status" value="1"/>
</dbReference>
<feature type="transmembrane region" description="Helical" evidence="10">
    <location>
        <begin position="69"/>
        <end position="91"/>
    </location>
</feature>
<keyword evidence="7 10" id="KW-0472">Membrane</keyword>
<accession>A0AAW0TCR9</accession>
<comment type="similarity">
    <text evidence="2">Belongs to the G-protein coupled receptor 1 family.</text>
</comment>
<dbReference type="PANTHER" id="PTHR24249:SF372">
    <property type="entry name" value="G-PROTEIN COUPLED RECEPTORS FAMILY 1 PROFILE DOMAIN-CONTAINING PROTEIN"/>
    <property type="match status" value="1"/>
</dbReference>
<keyword evidence="8" id="KW-0675">Receptor</keyword>
<feature type="transmembrane region" description="Helical" evidence="10">
    <location>
        <begin position="31"/>
        <end position="57"/>
    </location>
</feature>
<dbReference type="EMBL" id="JARAKH010000034">
    <property type="protein sequence ID" value="KAK8384531.1"/>
    <property type="molecule type" value="Genomic_DNA"/>
</dbReference>
<feature type="domain" description="G-protein coupled receptors family 1 profile" evidence="11">
    <location>
        <begin position="47"/>
        <end position="314"/>
    </location>
</feature>
<evidence type="ECO:0000256" key="7">
    <source>
        <dbReference type="ARBA" id="ARBA00023136"/>
    </source>
</evidence>
<dbReference type="CDD" id="cd00637">
    <property type="entry name" value="7tm_classA_rhodopsin-like"/>
    <property type="match status" value="1"/>
</dbReference>
<feature type="transmembrane region" description="Helical" evidence="10">
    <location>
        <begin position="259"/>
        <end position="277"/>
    </location>
</feature>
<keyword evidence="4 10" id="KW-0812">Transmembrane</keyword>
<organism evidence="12 13">
    <name type="scientific">Scylla paramamosain</name>
    <name type="common">Mud crab</name>
    <dbReference type="NCBI Taxonomy" id="85552"/>
    <lineage>
        <taxon>Eukaryota</taxon>
        <taxon>Metazoa</taxon>
        <taxon>Ecdysozoa</taxon>
        <taxon>Arthropoda</taxon>
        <taxon>Crustacea</taxon>
        <taxon>Multicrustacea</taxon>
        <taxon>Malacostraca</taxon>
        <taxon>Eumalacostraca</taxon>
        <taxon>Eucarida</taxon>
        <taxon>Decapoda</taxon>
        <taxon>Pleocyemata</taxon>
        <taxon>Brachyura</taxon>
        <taxon>Eubrachyura</taxon>
        <taxon>Portunoidea</taxon>
        <taxon>Portunidae</taxon>
        <taxon>Portuninae</taxon>
        <taxon>Scylla</taxon>
    </lineage>
</organism>
<dbReference type="InterPro" id="IPR000276">
    <property type="entry name" value="GPCR_Rhodpsn"/>
</dbReference>
<dbReference type="Pfam" id="PF00001">
    <property type="entry name" value="7tm_1"/>
    <property type="match status" value="1"/>
</dbReference>
<dbReference type="Gene3D" id="1.20.1070.10">
    <property type="entry name" value="Rhodopsin 7-helix transmembrane proteins"/>
    <property type="match status" value="1"/>
</dbReference>
<feature type="transmembrane region" description="Helical" evidence="10">
    <location>
        <begin position="196"/>
        <end position="218"/>
    </location>
</feature>
<comment type="subcellular location">
    <subcellularLocation>
        <location evidence="1">Cell membrane</location>
        <topology evidence="1">Multi-pass membrane protein</topology>
    </subcellularLocation>
</comment>
<keyword evidence="13" id="KW-1185">Reference proteome</keyword>
<dbReference type="PRINTS" id="PR00237">
    <property type="entry name" value="GPCRRHODOPSN"/>
</dbReference>
<dbReference type="PROSITE" id="PS50262">
    <property type="entry name" value="G_PROTEIN_RECEP_F1_2"/>
    <property type="match status" value="1"/>
</dbReference>
<dbReference type="InterPro" id="IPR017452">
    <property type="entry name" value="GPCR_Rhodpsn_7TM"/>
</dbReference>
<evidence type="ECO:0000313" key="12">
    <source>
        <dbReference type="EMBL" id="KAK8384531.1"/>
    </source>
</evidence>
<evidence type="ECO:0000256" key="5">
    <source>
        <dbReference type="ARBA" id="ARBA00022989"/>
    </source>
</evidence>
<keyword evidence="5 10" id="KW-1133">Transmembrane helix</keyword>
<evidence type="ECO:0000256" key="9">
    <source>
        <dbReference type="ARBA" id="ARBA00023224"/>
    </source>
</evidence>
<name>A0AAW0TCR9_SCYPA</name>
<feature type="transmembrane region" description="Helical" evidence="10">
    <location>
        <begin position="111"/>
        <end position="129"/>
    </location>
</feature>
<evidence type="ECO:0000256" key="2">
    <source>
        <dbReference type="ARBA" id="ARBA00010663"/>
    </source>
</evidence>